<accession>A0ABD2LJ23</accession>
<sequence length="104" mass="11640">MSIECLNHPKRLGRFHSAQNACRNIKWQMPPAGKRRLFAFPFFTLSQPIKYSSSSSCFAHWATSIGGGPPMLFRCAIHWWRRPYIGIFSPFGGRQNAAPGGGGK</sequence>
<evidence type="ECO:0000313" key="1">
    <source>
        <dbReference type="EMBL" id="KAL3115217.1"/>
    </source>
</evidence>
<evidence type="ECO:0000313" key="2">
    <source>
        <dbReference type="Proteomes" id="UP001620626"/>
    </source>
</evidence>
<dbReference type="AlphaFoldDB" id="A0ABD2LJ23"/>
<organism evidence="1 2">
    <name type="scientific">Heterodera trifolii</name>
    <dbReference type="NCBI Taxonomy" id="157864"/>
    <lineage>
        <taxon>Eukaryota</taxon>
        <taxon>Metazoa</taxon>
        <taxon>Ecdysozoa</taxon>
        <taxon>Nematoda</taxon>
        <taxon>Chromadorea</taxon>
        <taxon>Rhabditida</taxon>
        <taxon>Tylenchina</taxon>
        <taxon>Tylenchomorpha</taxon>
        <taxon>Tylenchoidea</taxon>
        <taxon>Heteroderidae</taxon>
        <taxon>Heteroderinae</taxon>
        <taxon>Heterodera</taxon>
    </lineage>
</organism>
<gene>
    <name evidence="1" type="ORF">niasHT_016428</name>
</gene>
<name>A0ABD2LJ23_9BILA</name>
<dbReference type="EMBL" id="JBICBT010000393">
    <property type="protein sequence ID" value="KAL3115217.1"/>
    <property type="molecule type" value="Genomic_DNA"/>
</dbReference>
<comment type="caution">
    <text evidence="1">The sequence shown here is derived from an EMBL/GenBank/DDBJ whole genome shotgun (WGS) entry which is preliminary data.</text>
</comment>
<proteinExistence type="predicted"/>
<keyword evidence="2" id="KW-1185">Reference proteome</keyword>
<protein>
    <submittedName>
        <fullName evidence="1">Uncharacterized protein</fullName>
    </submittedName>
</protein>
<reference evidence="1 2" key="1">
    <citation type="submission" date="2024-10" db="EMBL/GenBank/DDBJ databases">
        <authorList>
            <person name="Kim D."/>
        </authorList>
    </citation>
    <scope>NUCLEOTIDE SEQUENCE [LARGE SCALE GENOMIC DNA]</scope>
    <source>
        <strain evidence="1">BH-2024</strain>
    </source>
</reference>
<dbReference type="Proteomes" id="UP001620626">
    <property type="component" value="Unassembled WGS sequence"/>
</dbReference>